<reference evidence="4 7" key="3">
    <citation type="submission" date="2018-06" db="EMBL/GenBank/DDBJ databases">
        <authorList>
            <consortium name="Pathogen Informatics"/>
            <person name="Doyle S."/>
        </authorList>
    </citation>
    <scope>NUCLEOTIDE SEQUENCE [LARGE SCALE GENOMIC DNA]</scope>
    <source>
        <strain evidence="4 7">NCTC11091</strain>
    </source>
</reference>
<reference evidence="2 5" key="2">
    <citation type="submission" date="2016-06" db="EMBL/GenBank/DDBJ databases">
        <title>Draft genome of Moraxella atlantae CCUG 66109.</title>
        <authorList>
            <person name="Salva-Serra F."/>
            <person name="Engstrom-Jakobsson H."/>
            <person name="Thorell K."/>
            <person name="Gonzales-Siles L."/>
            <person name="Karlsson R."/>
            <person name="Boulund F."/>
            <person name="Engstrand L."/>
            <person name="Kristiansson E."/>
            <person name="Moore E."/>
        </authorList>
    </citation>
    <scope>NUCLEOTIDE SEQUENCE [LARGE SCALE GENOMIC DNA]</scope>
    <source>
        <strain evidence="2 5">CCUG 66109</strain>
    </source>
</reference>
<dbReference type="EMBL" id="LZMZ01000009">
    <property type="protein sequence ID" value="OBX80026.1"/>
    <property type="molecule type" value="Genomic_DNA"/>
</dbReference>
<dbReference type="InterPro" id="IPR012349">
    <property type="entry name" value="Split_barrel_FMN-bd"/>
</dbReference>
<reference evidence="3 6" key="1">
    <citation type="submission" date="2016-06" db="EMBL/GenBank/DDBJ databases">
        <title>Draft genome of Moraxella atlantae CCUG 59586.</title>
        <authorList>
            <person name="Salva-Serra F."/>
            <person name="Engstrom-Jakobsson H."/>
            <person name="Thorell K."/>
            <person name="Gonzales-Siles L."/>
            <person name="Karlsson R."/>
            <person name="Boulund F."/>
            <person name="Engstrand L."/>
            <person name="Kristiansson E."/>
            <person name="Moore E."/>
        </authorList>
    </citation>
    <scope>NUCLEOTIDE SEQUENCE [LARGE SCALE GENOMIC DNA]</scope>
    <source>
        <strain evidence="3 6">CCUG 59586</strain>
    </source>
</reference>
<dbReference type="InterPro" id="IPR038725">
    <property type="entry name" value="YdaG_split_barrel_FMN-bd"/>
</dbReference>
<dbReference type="EMBL" id="UGQA01000001">
    <property type="protein sequence ID" value="STY96057.1"/>
    <property type="molecule type" value="Genomic_DNA"/>
</dbReference>
<accession>A0A1B8QEC6</accession>
<dbReference type="RefSeq" id="WP_067057400.1">
    <property type="nucleotide sequence ID" value="NZ_CP171125.1"/>
</dbReference>
<dbReference type="PANTHER" id="PTHR34818:SF1">
    <property type="entry name" value="PROTEIN BLI-3"/>
    <property type="match status" value="1"/>
</dbReference>
<dbReference type="STRING" id="34059.A9308_04760"/>
<evidence type="ECO:0000313" key="5">
    <source>
        <dbReference type="Proteomes" id="UP000092508"/>
    </source>
</evidence>
<proteinExistence type="predicted"/>
<evidence type="ECO:0000313" key="4">
    <source>
        <dbReference type="EMBL" id="STY96057.1"/>
    </source>
</evidence>
<organism evidence="2 5">
    <name type="scientific">Faucicola atlantae</name>
    <dbReference type="NCBI Taxonomy" id="34059"/>
    <lineage>
        <taxon>Bacteria</taxon>
        <taxon>Pseudomonadati</taxon>
        <taxon>Pseudomonadota</taxon>
        <taxon>Gammaproteobacteria</taxon>
        <taxon>Moraxellales</taxon>
        <taxon>Moraxellaceae</taxon>
        <taxon>Faucicola</taxon>
    </lineage>
</organism>
<dbReference type="PANTHER" id="PTHR34818">
    <property type="entry name" value="PROTEIN BLI-3"/>
    <property type="match status" value="1"/>
</dbReference>
<dbReference type="Proteomes" id="UP000255193">
    <property type="component" value="Unassembled WGS sequence"/>
</dbReference>
<evidence type="ECO:0000313" key="3">
    <source>
        <dbReference type="EMBL" id="OBX83672.1"/>
    </source>
</evidence>
<dbReference type="Proteomes" id="UP000092508">
    <property type="component" value="Unassembled WGS sequence"/>
</dbReference>
<dbReference type="EMBL" id="LZNA01000017">
    <property type="protein sequence ID" value="OBX83672.1"/>
    <property type="molecule type" value="Genomic_DNA"/>
</dbReference>
<dbReference type="SUPFAM" id="SSF50475">
    <property type="entry name" value="FMN-binding split barrel"/>
    <property type="match status" value="1"/>
</dbReference>
<evidence type="ECO:0000259" key="1">
    <source>
        <dbReference type="Pfam" id="PF16242"/>
    </source>
</evidence>
<evidence type="ECO:0000313" key="2">
    <source>
        <dbReference type="EMBL" id="OBX80026.1"/>
    </source>
</evidence>
<name>A0A1B8QEC6_9GAMM</name>
<dbReference type="Gene3D" id="2.30.110.10">
    <property type="entry name" value="Electron Transport, Fmn-binding Protein, Chain A"/>
    <property type="match status" value="1"/>
</dbReference>
<dbReference type="Proteomes" id="UP000092616">
    <property type="component" value="Unassembled WGS sequence"/>
</dbReference>
<dbReference type="InterPro" id="IPR052917">
    <property type="entry name" value="Stress-Dev_Protein"/>
</dbReference>
<sequence length="166" mass="18386">MTQTPQQHFDAVASIMQDVKFAMLTTITAEGHLHACPMTTNHINLPAREIWFIGDKTTETVKDIQNNAQVNLSYTSKDHKDYVSINGHAELVDDADKLDELWSPMYSAFFEHGKEDVNVQLIKVVPNGAEYWLSGSDVVNFFKMTAAAVTGGKIADSLGENSAFSF</sequence>
<feature type="domain" description="General stress protein FMN-binding split barrel" evidence="1">
    <location>
        <begin position="9"/>
        <end position="153"/>
    </location>
</feature>
<evidence type="ECO:0000313" key="6">
    <source>
        <dbReference type="Proteomes" id="UP000092616"/>
    </source>
</evidence>
<evidence type="ECO:0000313" key="7">
    <source>
        <dbReference type="Proteomes" id="UP000255193"/>
    </source>
</evidence>
<keyword evidence="6" id="KW-1185">Reference proteome</keyword>
<gene>
    <name evidence="3" type="ORF">A9306_05270</name>
    <name evidence="2" type="ORF">A9308_04760</name>
    <name evidence="4" type="ORF">NCTC11091_01867</name>
</gene>
<protein>
    <submittedName>
        <fullName evidence="2">General stress protein</fullName>
    </submittedName>
</protein>
<dbReference type="AlphaFoldDB" id="A0A1B8QEC6"/>
<dbReference type="OrthoDB" id="1432662at2"/>
<dbReference type="Pfam" id="PF16242">
    <property type="entry name" value="Pyrid_ox_like"/>
    <property type="match status" value="1"/>
</dbReference>